<evidence type="ECO:0000313" key="1">
    <source>
        <dbReference type="EMBL" id="PTB42766.1"/>
    </source>
</evidence>
<dbReference type="AlphaFoldDB" id="A0A2T3ZD83"/>
<evidence type="ECO:0000313" key="2">
    <source>
        <dbReference type="Proteomes" id="UP000240493"/>
    </source>
</evidence>
<dbReference type="EMBL" id="KZ679259">
    <property type="protein sequence ID" value="PTB42766.1"/>
    <property type="molecule type" value="Genomic_DNA"/>
</dbReference>
<organism evidence="1 2">
    <name type="scientific">Trichoderma asperellum (strain ATCC 204424 / CBS 433.97 / NBRC 101777)</name>
    <dbReference type="NCBI Taxonomy" id="1042311"/>
    <lineage>
        <taxon>Eukaryota</taxon>
        <taxon>Fungi</taxon>
        <taxon>Dikarya</taxon>
        <taxon>Ascomycota</taxon>
        <taxon>Pezizomycotina</taxon>
        <taxon>Sordariomycetes</taxon>
        <taxon>Hypocreomycetidae</taxon>
        <taxon>Hypocreales</taxon>
        <taxon>Hypocreaceae</taxon>
        <taxon>Trichoderma</taxon>
    </lineage>
</organism>
<proteinExistence type="predicted"/>
<accession>A0A2T3ZD83</accession>
<dbReference type="Proteomes" id="UP000240493">
    <property type="component" value="Unassembled WGS sequence"/>
</dbReference>
<reference evidence="1 2" key="1">
    <citation type="submission" date="2016-07" db="EMBL/GenBank/DDBJ databases">
        <title>Multiple horizontal gene transfer events from other fungi enriched the ability of initially mycotrophic Trichoderma (Ascomycota) to feed on dead plant biomass.</title>
        <authorList>
            <consortium name="DOE Joint Genome Institute"/>
            <person name="Aerts A."/>
            <person name="Atanasova L."/>
            <person name="Chenthamara K."/>
            <person name="Zhang J."/>
            <person name="Grujic M."/>
            <person name="Henrissat B."/>
            <person name="Kuo A."/>
            <person name="Salamov A."/>
            <person name="Lipzen A."/>
            <person name="Labutti K."/>
            <person name="Barry K."/>
            <person name="Miao Y."/>
            <person name="Rahimi M.J."/>
            <person name="Shen Q."/>
            <person name="Grigoriev I.V."/>
            <person name="Kubicek C.P."/>
            <person name="Druzhinina I.S."/>
        </authorList>
    </citation>
    <scope>NUCLEOTIDE SEQUENCE [LARGE SCALE GENOMIC DNA]</scope>
    <source>
        <strain evidence="1 2">CBS 433.97</strain>
    </source>
</reference>
<gene>
    <name evidence="1" type="ORF">M441DRAFT_358387</name>
</gene>
<sequence length="84" mass="9579">MKELHWNLLVHVHRTEKADSTIAMFTRDLSPALFATHYLLLYVGSSWHLVPSALIGAPVRRANPALMLRIKSDLLQNVQRMDDS</sequence>
<protein>
    <submittedName>
        <fullName evidence="1">Uncharacterized protein</fullName>
    </submittedName>
</protein>
<keyword evidence="2" id="KW-1185">Reference proteome</keyword>
<name>A0A2T3ZD83_TRIA4</name>